<accession>A0A1L9SM43</accession>
<dbReference type="STRING" id="1073090.A0A1L9SM43"/>
<feature type="region of interest" description="Disordered" evidence="1">
    <location>
        <begin position="134"/>
        <end position="162"/>
    </location>
</feature>
<name>A0A1L9SM43_9EURO</name>
<dbReference type="AlphaFoldDB" id="A0A1L9SM43"/>
<feature type="non-terminal residue" evidence="2">
    <location>
        <position position="384"/>
    </location>
</feature>
<sequence length="384" mass="42808">LRHRGLPRAGMVADSPTGIPRQRRNSTLSDSVSEARNSIRSSTDDLFFPRVTRQADTHVPDEESHWHSAPLAMALLPAIAGLFFQNGSAVITDVTLLALAAIFLNWSVRLPWDWYRSAQAIRVQDSKAAYDVLEEEGEDDQDDHNDSSNISQEPKTKESRQCREMSAAAVAATRELQTHELVALASCFVFPMIGTWVLHTIRSKLSRPSEGLVSNYNLTIFLLASEIRPFSHLLKMVQARTLYLQKVVASAPSEEDKLDASKIPDLARRLEELEAHVAEAAAARLSQDQEHEPAPPLPSIISQATSEVRKGLQPEIDALNRAVRRYEKRTALTSFQTDSRFQRLEAQVQDALALAASAQRSNLRQRHSYTFKLLDSLCAVVVLP</sequence>
<dbReference type="GeneID" id="34614697"/>
<gene>
    <name evidence="2" type="ORF">ASPZODRAFT_32106</name>
</gene>
<reference evidence="3" key="1">
    <citation type="journal article" date="2017" name="Genome Biol.">
        <title>Comparative genomics reveals high biological diversity and specific adaptations in the industrially and medically important fungal genus Aspergillus.</title>
        <authorList>
            <person name="de Vries R.P."/>
            <person name="Riley R."/>
            <person name="Wiebenga A."/>
            <person name="Aguilar-Osorio G."/>
            <person name="Amillis S."/>
            <person name="Uchima C.A."/>
            <person name="Anderluh G."/>
            <person name="Asadollahi M."/>
            <person name="Askin M."/>
            <person name="Barry K."/>
            <person name="Battaglia E."/>
            <person name="Bayram O."/>
            <person name="Benocci T."/>
            <person name="Braus-Stromeyer S.A."/>
            <person name="Caldana C."/>
            <person name="Canovas D."/>
            <person name="Cerqueira G.C."/>
            <person name="Chen F."/>
            <person name="Chen W."/>
            <person name="Choi C."/>
            <person name="Clum A."/>
            <person name="Dos Santos R.A."/>
            <person name="Damasio A.R."/>
            <person name="Diallinas G."/>
            <person name="Emri T."/>
            <person name="Fekete E."/>
            <person name="Flipphi M."/>
            <person name="Freyberg S."/>
            <person name="Gallo A."/>
            <person name="Gournas C."/>
            <person name="Habgood R."/>
            <person name="Hainaut M."/>
            <person name="Harispe M.L."/>
            <person name="Henrissat B."/>
            <person name="Hilden K.S."/>
            <person name="Hope R."/>
            <person name="Hossain A."/>
            <person name="Karabika E."/>
            <person name="Karaffa L."/>
            <person name="Karanyi Z."/>
            <person name="Krasevec N."/>
            <person name="Kuo A."/>
            <person name="Kusch H."/>
            <person name="LaButti K."/>
            <person name="Lagendijk E.L."/>
            <person name="Lapidus A."/>
            <person name="Levasseur A."/>
            <person name="Lindquist E."/>
            <person name="Lipzen A."/>
            <person name="Logrieco A.F."/>
            <person name="MacCabe A."/>
            <person name="Maekelae M.R."/>
            <person name="Malavazi I."/>
            <person name="Melin P."/>
            <person name="Meyer V."/>
            <person name="Mielnichuk N."/>
            <person name="Miskei M."/>
            <person name="Molnar A.P."/>
            <person name="Mule G."/>
            <person name="Ngan C.Y."/>
            <person name="Orejas M."/>
            <person name="Orosz E."/>
            <person name="Ouedraogo J.P."/>
            <person name="Overkamp K.M."/>
            <person name="Park H.-S."/>
            <person name="Perrone G."/>
            <person name="Piumi F."/>
            <person name="Punt P.J."/>
            <person name="Ram A.F."/>
            <person name="Ramon A."/>
            <person name="Rauscher S."/>
            <person name="Record E."/>
            <person name="Riano-Pachon D.M."/>
            <person name="Robert V."/>
            <person name="Roehrig J."/>
            <person name="Ruller R."/>
            <person name="Salamov A."/>
            <person name="Salih N.S."/>
            <person name="Samson R.A."/>
            <person name="Sandor E."/>
            <person name="Sanguinetti M."/>
            <person name="Schuetze T."/>
            <person name="Sepcic K."/>
            <person name="Shelest E."/>
            <person name="Sherlock G."/>
            <person name="Sophianopoulou V."/>
            <person name="Squina F.M."/>
            <person name="Sun H."/>
            <person name="Susca A."/>
            <person name="Todd R.B."/>
            <person name="Tsang A."/>
            <person name="Unkles S.E."/>
            <person name="van de Wiele N."/>
            <person name="van Rossen-Uffink D."/>
            <person name="Oliveira J.V."/>
            <person name="Vesth T.C."/>
            <person name="Visser J."/>
            <person name="Yu J.-H."/>
            <person name="Zhou M."/>
            <person name="Andersen M.R."/>
            <person name="Archer D.B."/>
            <person name="Baker S.E."/>
            <person name="Benoit I."/>
            <person name="Brakhage A.A."/>
            <person name="Braus G.H."/>
            <person name="Fischer R."/>
            <person name="Frisvad J.C."/>
            <person name="Goldman G.H."/>
            <person name="Houbraken J."/>
            <person name="Oakley B."/>
            <person name="Pocsi I."/>
            <person name="Scazzocchio C."/>
            <person name="Seiboth B."/>
            <person name="vanKuyk P.A."/>
            <person name="Wortman J."/>
            <person name="Dyer P.S."/>
            <person name="Grigoriev I.V."/>
        </authorList>
    </citation>
    <scope>NUCLEOTIDE SEQUENCE [LARGE SCALE GENOMIC DNA]</scope>
    <source>
        <strain evidence="3">CBS 506.65</strain>
    </source>
</reference>
<evidence type="ECO:0000256" key="1">
    <source>
        <dbReference type="SAM" id="MobiDB-lite"/>
    </source>
</evidence>
<feature type="compositionally biased region" description="Polar residues" evidence="1">
    <location>
        <begin position="25"/>
        <end position="36"/>
    </location>
</feature>
<dbReference type="OrthoDB" id="5422510at2759"/>
<feature type="compositionally biased region" description="Acidic residues" evidence="1">
    <location>
        <begin position="134"/>
        <end position="143"/>
    </location>
</feature>
<evidence type="ECO:0000313" key="3">
    <source>
        <dbReference type="Proteomes" id="UP000184188"/>
    </source>
</evidence>
<protein>
    <submittedName>
        <fullName evidence="2">Uncharacterized protein</fullName>
    </submittedName>
</protein>
<evidence type="ECO:0000313" key="2">
    <source>
        <dbReference type="EMBL" id="OJJ48260.1"/>
    </source>
</evidence>
<dbReference type="Proteomes" id="UP000184188">
    <property type="component" value="Unassembled WGS sequence"/>
</dbReference>
<dbReference type="VEuPathDB" id="FungiDB:ASPZODRAFT_32106"/>
<dbReference type="PANTHER" id="PTHR42032">
    <property type="entry name" value="YALI0E30679P"/>
    <property type="match status" value="1"/>
</dbReference>
<dbReference type="PANTHER" id="PTHR42032:SF1">
    <property type="entry name" value="YALI0E30679P"/>
    <property type="match status" value="1"/>
</dbReference>
<dbReference type="EMBL" id="KV878339">
    <property type="protein sequence ID" value="OJJ48260.1"/>
    <property type="molecule type" value="Genomic_DNA"/>
</dbReference>
<keyword evidence="3" id="KW-1185">Reference proteome</keyword>
<dbReference type="RefSeq" id="XP_022582770.1">
    <property type="nucleotide sequence ID" value="XM_022728233.1"/>
</dbReference>
<organism evidence="2 3">
    <name type="scientific">Penicilliopsis zonata CBS 506.65</name>
    <dbReference type="NCBI Taxonomy" id="1073090"/>
    <lineage>
        <taxon>Eukaryota</taxon>
        <taxon>Fungi</taxon>
        <taxon>Dikarya</taxon>
        <taxon>Ascomycota</taxon>
        <taxon>Pezizomycotina</taxon>
        <taxon>Eurotiomycetes</taxon>
        <taxon>Eurotiomycetidae</taxon>
        <taxon>Eurotiales</taxon>
        <taxon>Aspergillaceae</taxon>
        <taxon>Penicilliopsis</taxon>
    </lineage>
</organism>
<proteinExistence type="predicted"/>
<feature type="non-terminal residue" evidence="2">
    <location>
        <position position="1"/>
    </location>
</feature>
<feature type="region of interest" description="Disordered" evidence="1">
    <location>
        <begin position="1"/>
        <end position="36"/>
    </location>
</feature>